<protein>
    <recommendedName>
        <fullName evidence="11">Rrn7/TAF1B C-terminal cyclin domain-containing protein</fullName>
    </recommendedName>
</protein>
<evidence type="ECO:0000256" key="8">
    <source>
        <dbReference type="ARBA" id="ARBA00023163"/>
    </source>
</evidence>
<evidence type="ECO:0000256" key="10">
    <source>
        <dbReference type="SAM" id="MobiDB-lite"/>
    </source>
</evidence>
<keyword evidence="4" id="KW-0863">Zinc-finger</keyword>
<dbReference type="GO" id="GO:0001164">
    <property type="term" value="F:RNA polymerase I core promoter sequence-specific DNA binding"/>
    <property type="evidence" value="ECO:0007669"/>
    <property type="project" value="InterPro"/>
</dbReference>
<gene>
    <name evidence="12" type="ORF">EW146_g1408</name>
</gene>
<comment type="caution">
    <text evidence="12">The sequence shown here is derived from an EMBL/GenBank/DDBJ whole genome shotgun (WGS) entry which is preliminary data.</text>
</comment>
<keyword evidence="8" id="KW-0804">Transcription</keyword>
<dbReference type="AlphaFoldDB" id="A0A4S4M5T6"/>
<sequence length="628" mass="70359">MAPRRRCPVCGSKQWHKEPASGLVICSEGHILQSYRNETADAGDFGPHTMRKRALKSGRKKREDGSKADPKLYHGARAQYHYFQCLQMLLRKQVAALTKLWDLPPEFEARLIICRDVWALHLSLLPSPPPPEPWLHEQDVGGNPSKRVHDSANPKLARTKPEKDEGKSDLGEEPSSDKDGHETSNDSSSSSSSSSESEEESESDEGDTDPEMDELLRDLSETSSSVGDGNHGDDASDKPRPKPHKRTSKIKSAAGRHDGPASNIAVLVLACWTIRLPIIYMDLIRLIEAHDLPYLEPIRHLPPEMMRHLTKHKYHQLTPPYAPTPLFLQVLSSRLARRMLASRGIYTPELNAAPILWRAVRAMGGTPVLYSLTKIVARVLNLPLTLHHTLAPGLLKIRKRDPESHKYDDVPPEVALAASVIVVLKMVYGLDGKARTPKDAGDPACALPRMREYLALIKELNEEDSKSKESVFAARSNLHPADLSESMMDEYLDFCEKALIGGPDSQSRERVLDQYFPLSAKETVSERTNAEKGRMAASRATVPVDDAELEPGEEYTIYNSRDVLGTVPDAYDAVMERASRWTGVPEEYLCGVTEKYERRVVRWWDGIRRKESRERGQEREDEEGGGVE</sequence>
<name>A0A4S4M5T6_9AGAM</name>
<dbReference type="GO" id="GO:0070860">
    <property type="term" value="C:RNA polymerase I core factor complex"/>
    <property type="evidence" value="ECO:0007669"/>
    <property type="project" value="InterPro"/>
</dbReference>
<dbReference type="Proteomes" id="UP000310158">
    <property type="component" value="Unassembled WGS sequence"/>
</dbReference>
<feature type="compositionally biased region" description="Acidic residues" evidence="10">
    <location>
        <begin position="196"/>
        <end position="213"/>
    </location>
</feature>
<evidence type="ECO:0000256" key="4">
    <source>
        <dbReference type="ARBA" id="ARBA00022771"/>
    </source>
</evidence>
<dbReference type="PANTHER" id="PTHR31576:SF2">
    <property type="entry name" value="TATA BOX-BINDING PROTEIN-ASSOCIATED FACTOR RNA POLYMERASE I SUBUNIT B"/>
    <property type="match status" value="1"/>
</dbReference>
<evidence type="ECO:0000256" key="3">
    <source>
        <dbReference type="ARBA" id="ARBA00022723"/>
    </source>
</evidence>
<evidence type="ECO:0000313" key="13">
    <source>
        <dbReference type="Proteomes" id="UP000310158"/>
    </source>
</evidence>
<accession>A0A4S4M5T6</accession>
<evidence type="ECO:0000259" key="11">
    <source>
        <dbReference type="Pfam" id="PF20645"/>
    </source>
</evidence>
<keyword evidence="3" id="KW-0479">Metal-binding</keyword>
<comment type="subcellular location">
    <subcellularLocation>
        <location evidence="1">Nucleus</location>
        <location evidence="1">Nucleolus</location>
    </subcellularLocation>
</comment>
<dbReference type="InterPro" id="IPR048538">
    <property type="entry name" value="Rrn7_cyclin_C"/>
</dbReference>
<evidence type="ECO:0000256" key="1">
    <source>
        <dbReference type="ARBA" id="ARBA00004604"/>
    </source>
</evidence>
<evidence type="ECO:0000256" key="5">
    <source>
        <dbReference type="ARBA" id="ARBA00022833"/>
    </source>
</evidence>
<dbReference type="PANTHER" id="PTHR31576">
    <property type="entry name" value="TATA BOX-BINDING PROTEIN-ASSOCIATED FACTOR RNA POLYMERASE I SUBUNIT B"/>
    <property type="match status" value="1"/>
</dbReference>
<evidence type="ECO:0000256" key="6">
    <source>
        <dbReference type="ARBA" id="ARBA00023015"/>
    </source>
</evidence>
<feature type="compositionally biased region" description="Basic and acidic residues" evidence="10">
    <location>
        <begin position="230"/>
        <end position="240"/>
    </location>
</feature>
<reference evidence="12 13" key="1">
    <citation type="submission" date="2019-02" db="EMBL/GenBank/DDBJ databases">
        <title>Genome sequencing of the rare red list fungi Bondarzewia mesenterica.</title>
        <authorList>
            <person name="Buettner E."/>
            <person name="Kellner H."/>
        </authorList>
    </citation>
    <scope>NUCLEOTIDE SEQUENCE [LARGE SCALE GENOMIC DNA]</scope>
    <source>
        <strain evidence="12 13">DSM 108281</strain>
    </source>
</reference>
<feature type="region of interest" description="Disordered" evidence="10">
    <location>
        <begin position="133"/>
        <end position="257"/>
    </location>
</feature>
<evidence type="ECO:0000313" key="12">
    <source>
        <dbReference type="EMBL" id="THH19848.1"/>
    </source>
</evidence>
<proteinExistence type="inferred from homology"/>
<feature type="compositionally biased region" description="Basic and acidic residues" evidence="10">
    <location>
        <begin position="159"/>
        <end position="184"/>
    </location>
</feature>
<keyword evidence="7" id="KW-0238">DNA-binding</keyword>
<dbReference type="OrthoDB" id="428577at2759"/>
<dbReference type="EMBL" id="SGPL01000034">
    <property type="protein sequence ID" value="THH19848.1"/>
    <property type="molecule type" value="Genomic_DNA"/>
</dbReference>
<dbReference type="GO" id="GO:0008270">
    <property type="term" value="F:zinc ion binding"/>
    <property type="evidence" value="ECO:0007669"/>
    <property type="project" value="UniProtKB-KW"/>
</dbReference>
<dbReference type="GO" id="GO:0042790">
    <property type="term" value="P:nucleolar large rRNA transcription by RNA polymerase I"/>
    <property type="evidence" value="ECO:0007669"/>
    <property type="project" value="TreeGrafter"/>
</dbReference>
<evidence type="ECO:0000256" key="2">
    <source>
        <dbReference type="ARBA" id="ARBA00006899"/>
    </source>
</evidence>
<keyword evidence="13" id="KW-1185">Reference proteome</keyword>
<keyword evidence="5" id="KW-0862">Zinc</keyword>
<comment type="similarity">
    <text evidence="2">Belongs to the RRN7/TAF1B family.</text>
</comment>
<dbReference type="Pfam" id="PF20645">
    <property type="entry name" value="Rrn7_cyclin_C"/>
    <property type="match status" value="1"/>
</dbReference>
<evidence type="ECO:0000256" key="7">
    <source>
        <dbReference type="ARBA" id="ARBA00023125"/>
    </source>
</evidence>
<dbReference type="InterPro" id="IPR033599">
    <property type="entry name" value="TAF1B/Rrn7"/>
</dbReference>
<organism evidence="12 13">
    <name type="scientific">Bondarzewia mesenterica</name>
    <dbReference type="NCBI Taxonomy" id="1095465"/>
    <lineage>
        <taxon>Eukaryota</taxon>
        <taxon>Fungi</taxon>
        <taxon>Dikarya</taxon>
        <taxon>Basidiomycota</taxon>
        <taxon>Agaricomycotina</taxon>
        <taxon>Agaricomycetes</taxon>
        <taxon>Russulales</taxon>
        <taxon>Bondarzewiaceae</taxon>
        <taxon>Bondarzewia</taxon>
    </lineage>
</organism>
<keyword evidence="9" id="KW-0539">Nucleus</keyword>
<keyword evidence="6" id="KW-0805">Transcription regulation</keyword>
<feature type="domain" description="Rrn7/TAF1B C-terminal cyclin" evidence="11">
    <location>
        <begin position="335"/>
        <end position="498"/>
    </location>
</feature>
<evidence type="ECO:0000256" key="9">
    <source>
        <dbReference type="ARBA" id="ARBA00023242"/>
    </source>
</evidence>